<dbReference type="AlphaFoldDB" id="A0A1J4JE21"/>
<reference evidence="2" key="1">
    <citation type="submission" date="2016-10" db="EMBL/GenBank/DDBJ databases">
        <authorList>
            <person name="Benchimol M."/>
            <person name="Almeida L.G."/>
            <person name="Vasconcelos A.T."/>
            <person name="Perreira-Neves A."/>
            <person name="Rosa I.A."/>
            <person name="Tasca T."/>
            <person name="Bogo M.R."/>
            <person name="de Souza W."/>
        </authorList>
    </citation>
    <scope>NUCLEOTIDE SEQUENCE [LARGE SCALE GENOMIC DNA]</scope>
    <source>
        <strain evidence="2">K</strain>
    </source>
</reference>
<keyword evidence="1" id="KW-0175">Coiled coil</keyword>
<sequence length="1155" mass="132692">MEFAGSPQRDKMEEIGEHILARHMATKSPSNNSLIGQPDDLTDLFRTVVELSQILKAINNEPTSQELESVEILANTLTNKLHYFRKLPNPEVGANSKLFEAYKILSCALLLLQKHQNYRGLLEKYEELKNDFKVNEDLHQAVVDGFKTSEYVNYRNLSANNNKAIEIQAQFDEYKKTANKIFVGIRKLLQLPEGISMNALSIEVNARLRQKQQNSFLDDRNLNLSLSQDYDQLRIEIQNLNESCVNSQNRERKLNEELRRMKDSQILNENRISTLLNEKEILQQRINNLLQQLTKQSQNSQFSQLSPIKNDPNTNFSGNVVSDLNANLNGSFSNTNENSEVFILQADLNTSKIALDAAQKKTIRVKSKLDKAKNDIFQMSEDLSKTKEELEKTQMELQQIRLENEELIEQSNIKLSHKDKKEEIEEKDKEINNLKQALDNLANQLQNQANEISNERSINEKLVACIQKQSDISALSIQEGLEVQKAINQKDIEKSDAIAAMKCVEGENQKFSEFINGLAQIARSSLAPEIAVGTARAIENLQIENVGALFDTQNHFYSTQQTTLCVDIPDSYNSSQNGVNKNTNMSNEALIGRLFKYVEDQVDVIQNLANNNNNISHNWRQTLMKNCSQTIKFVKDYFPAFIKSQQSSQQNNHMNESESWSFYENDENNELSIFQNFGLIVDPNELAESLKRFLFDFNGVKSKEARELFDIAKQAIAMNSLLRNIASMLRRENETFTKENNELEKLLEETKNNDDLRLNEAEERINELLNQNEVSEKRYYSLKNSLQQLASSGACKLPSKLIRDLENDSMTLSTKDIMNFSKSIHDDEDNNKKQINSKLLSTQKINKSLKQKINLLNKKVETMQQQEDRKIEETSQLHSINQALNDEIDKIKKKNEMEIASLHEMFNKKLAEQQKFASRDAASVIEKIRSESKTEIKKIKSDYKEKLRKVNENLTSQTNRADSIKKHYETLLQSLRTKLNQSRTVEISVRDDISNLEKENSQLKAKLSSLSVDNKMLQIKLSSIEDKNKRESSFNDEYSRLQQLASSAKFEEKLDKLEKKSSDFLLTLKNTFLGFYENGENFFDFENAAKALKNVAENMRELKDYSAKQNAAIDELNKIRAFISPKPGVSTALAVSMKIEQLQKEILEIRARNLM</sequence>
<evidence type="ECO:0000313" key="3">
    <source>
        <dbReference type="Proteomes" id="UP000179807"/>
    </source>
</evidence>
<evidence type="ECO:0000256" key="1">
    <source>
        <dbReference type="SAM" id="Coils"/>
    </source>
</evidence>
<organism evidence="2 3">
    <name type="scientific">Tritrichomonas foetus</name>
    <dbReference type="NCBI Taxonomy" id="1144522"/>
    <lineage>
        <taxon>Eukaryota</taxon>
        <taxon>Metamonada</taxon>
        <taxon>Parabasalia</taxon>
        <taxon>Tritrichomonadida</taxon>
        <taxon>Tritrichomonadidae</taxon>
        <taxon>Tritrichomonas</taxon>
    </lineage>
</organism>
<dbReference type="RefSeq" id="XP_068349052.1">
    <property type="nucleotide sequence ID" value="XM_068511747.1"/>
</dbReference>
<evidence type="ECO:0008006" key="4">
    <source>
        <dbReference type="Google" id="ProtNLM"/>
    </source>
</evidence>
<dbReference type="VEuPathDB" id="TrichDB:TRFO_37965"/>
<dbReference type="Pfam" id="PF07722">
    <property type="entry name" value="Peptidase_C26"/>
    <property type="match status" value="1"/>
</dbReference>
<name>A0A1J4JE21_9EUKA</name>
<dbReference type="InterPro" id="IPR011697">
    <property type="entry name" value="Peptidase_C26"/>
</dbReference>
<accession>A0A1J4JE21</accession>
<feature type="coiled-coil region" evidence="1">
    <location>
        <begin position="986"/>
        <end position="1013"/>
    </location>
</feature>
<dbReference type="EMBL" id="MLAK01001213">
    <property type="protein sequence ID" value="OHS95915.1"/>
    <property type="molecule type" value="Genomic_DNA"/>
</dbReference>
<feature type="coiled-coil region" evidence="1">
    <location>
        <begin position="355"/>
        <end position="462"/>
    </location>
</feature>
<keyword evidence="3" id="KW-1185">Reference proteome</keyword>
<feature type="coiled-coil region" evidence="1">
    <location>
        <begin position="933"/>
        <end position="960"/>
    </location>
</feature>
<feature type="coiled-coil region" evidence="1">
    <location>
        <begin position="726"/>
        <end position="778"/>
    </location>
</feature>
<gene>
    <name evidence="2" type="ORF">TRFO_37965</name>
</gene>
<dbReference type="Proteomes" id="UP000179807">
    <property type="component" value="Unassembled WGS sequence"/>
</dbReference>
<proteinExistence type="predicted"/>
<comment type="caution">
    <text evidence="2">The sequence shown here is derived from an EMBL/GenBank/DDBJ whole genome shotgun (WGS) entry which is preliminary data.</text>
</comment>
<protein>
    <recommendedName>
        <fullName evidence="4">Viral A-type inclusion protein</fullName>
    </recommendedName>
</protein>
<feature type="coiled-coil region" evidence="1">
    <location>
        <begin position="223"/>
        <end position="299"/>
    </location>
</feature>
<evidence type="ECO:0000313" key="2">
    <source>
        <dbReference type="EMBL" id="OHS95915.1"/>
    </source>
</evidence>
<feature type="coiled-coil region" evidence="1">
    <location>
        <begin position="846"/>
        <end position="873"/>
    </location>
</feature>
<dbReference type="GeneID" id="94846451"/>